<dbReference type="Proteomes" id="UP000002010">
    <property type="component" value="Chromosome"/>
</dbReference>
<dbReference type="KEGG" id="lhk:LHK_02339"/>
<dbReference type="EMBL" id="CP001154">
    <property type="protein sequence ID" value="ACO75321.1"/>
    <property type="molecule type" value="Genomic_DNA"/>
</dbReference>
<keyword evidence="2" id="KW-1185">Reference proteome</keyword>
<accession>C1DAY2</accession>
<evidence type="ECO:0000313" key="2">
    <source>
        <dbReference type="Proteomes" id="UP000002010"/>
    </source>
</evidence>
<protein>
    <submittedName>
        <fullName evidence="1">Uncharacterized protein</fullName>
    </submittedName>
</protein>
<dbReference type="STRING" id="557598.LHK_02339"/>
<proteinExistence type="predicted"/>
<sequence length="51" mass="5743">MIRISKNNSLLILIADKAACKNGKPLPDGRFRRGRNAAHGLRVVYFFMRVG</sequence>
<dbReference type="HOGENOM" id="CLU_3100291_0_0_4"/>
<gene>
    <name evidence="1" type="ordered locus">LHK_02339</name>
</gene>
<organism evidence="1 2">
    <name type="scientific">Laribacter hongkongensis (strain HLHK9)</name>
    <dbReference type="NCBI Taxonomy" id="557598"/>
    <lineage>
        <taxon>Bacteria</taxon>
        <taxon>Pseudomonadati</taxon>
        <taxon>Pseudomonadota</taxon>
        <taxon>Betaproteobacteria</taxon>
        <taxon>Neisseriales</taxon>
        <taxon>Aquaspirillaceae</taxon>
        <taxon>Laribacter</taxon>
    </lineage>
</organism>
<name>C1DAY2_LARHH</name>
<dbReference type="AlphaFoldDB" id="C1DAY2"/>
<evidence type="ECO:0000313" key="1">
    <source>
        <dbReference type="EMBL" id="ACO75321.1"/>
    </source>
</evidence>
<reference evidence="1 2" key="1">
    <citation type="journal article" date="2009" name="PLoS Genet.">
        <title>The complete genome and proteome of Laribacter hongkongensis reveal potential mechanisms for adaptations to different temperatures and habitats.</title>
        <authorList>
            <person name="Woo P.C."/>
            <person name="Lau S.K."/>
            <person name="Tse H."/>
            <person name="Teng J.L."/>
            <person name="Curreem S.O."/>
            <person name="Tsang A.K."/>
            <person name="Fan R.Y."/>
            <person name="Wong G.K."/>
            <person name="Huang Y."/>
            <person name="Loman N.J."/>
            <person name="Snyder L.A."/>
            <person name="Cai J.J."/>
            <person name="Huang J.D."/>
            <person name="Mak W."/>
            <person name="Pallen M.J."/>
            <person name="Lok S."/>
            <person name="Yuen K.Y."/>
        </authorList>
    </citation>
    <scope>NUCLEOTIDE SEQUENCE [LARGE SCALE GENOMIC DNA]</scope>
    <source>
        <strain evidence="1 2">HLHK9</strain>
    </source>
</reference>